<dbReference type="Proteomes" id="UP001371218">
    <property type="component" value="Unassembled WGS sequence"/>
</dbReference>
<accession>A0ABU9BJL4</accession>
<feature type="domain" description="AprE-like beta-barrel" evidence="3">
    <location>
        <begin position="299"/>
        <end position="398"/>
    </location>
</feature>
<dbReference type="Gene3D" id="2.40.50.100">
    <property type="match status" value="1"/>
</dbReference>
<keyword evidence="2" id="KW-0472">Membrane</keyword>
<organism evidence="4 5">
    <name type="scientific">Ideonella lacteola</name>
    <dbReference type="NCBI Taxonomy" id="2984193"/>
    <lineage>
        <taxon>Bacteria</taxon>
        <taxon>Pseudomonadati</taxon>
        <taxon>Pseudomonadota</taxon>
        <taxon>Betaproteobacteria</taxon>
        <taxon>Burkholderiales</taxon>
        <taxon>Sphaerotilaceae</taxon>
        <taxon>Ideonella</taxon>
    </lineage>
</organism>
<evidence type="ECO:0000313" key="4">
    <source>
        <dbReference type="EMBL" id="MEK8030145.1"/>
    </source>
</evidence>
<dbReference type="PANTHER" id="PTHR30386:SF28">
    <property type="entry name" value="EXPORTED PROTEIN"/>
    <property type="match status" value="1"/>
</dbReference>
<dbReference type="PANTHER" id="PTHR30386">
    <property type="entry name" value="MEMBRANE FUSION SUBUNIT OF EMRAB-TOLC MULTIDRUG EFFLUX PUMP"/>
    <property type="match status" value="1"/>
</dbReference>
<name>A0ABU9BJL4_9BURK</name>
<protein>
    <submittedName>
        <fullName evidence="4">HlyD family efflux transporter periplasmic adaptor subunit</fullName>
    </submittedName>
</protein>
<dbReference type="PRINTS" id="PR01490">
    <property type="entry name" value="RTXTOXIND"/>
</dbReference>
<evidence type="ECO:0000256" key="1">
    <source>
        <dbReference type="SAM" id="Coils"/>
    </source>
</evidence>
<keyword evidence="2" id="KW-0812">Transmembrane</keyword>
<dbReference type="RefSeq" id="WP_341424496.1">
    <property type="nucleotide sequence ID" value="NZ_JBBUTG010000002.1"/>
</dbReference>
<keyword evidence="5" id="KW-1185">Reference proteome</keyword>
<reference evidence="4 5" key="1">
    <citation type="submission" date="2024-04" db="EMBL/GenBank/DDBJ databases">
        <title>Novel species of the genus Ideonella isolated from streams.</title>
        <authorList>
            <person name="Lu H."/>
        </authorList>
    </citation>
    <scope>NUCLEOTIDE SEQUENCE [LARGE SCALE GENOMIC DNA]</scope>
    <source>
        <strain evidence="4 5">DXS29W</strain>
    </source>
</reference>
<dbReference type="EMBL" id="JBBUTG010000002">
    <property type="protein sequence ID" value="MEK8030145.1"/>
    <property type="molecule type" value="Genomic_DNA"/>
</dbReference>
<feature type="coiled-coil region" evidence="1">
    <location>
        <begin position="183"/>
        <end position="226"/>
    </location>
</feature>
<evidence type="ECO:0000256" key="2">
    <source>
        <dbReference type="SAM" id="Phobius"/>
    </source>
</evidence>
<feature type="transmembrane region" description="Helical" evidence="2">
    <location>
        <begin position="27"/>
        <end position="51"/>
    </location>
</feature>
<sequence length="420" mass="45953">MSDLFRVEAVDHQRQRFHGTVVLARPWSFAALTTLLVLLLAALLVFAWNFGFTRKEVVSGMVVPDRGLIRVVSPIEGQVVEVRVATGDAVQAGEVLFVVRRDRTTAMGVDQSTISRTLNSRLQRLESEVAQQARLARLREQESAARAHGLALSIEQLSRERGLQQQRVQVLKDIAQRHAELAREGMMTQLAAQTKAAEALEEEAKLAAMDRARADAQRELETVRAQLAQIPVESARQQSESHRDMDEVQQLLTESELLREVSVRAASAGVVGALWVEKGQPAKESGELATLVPSDATLEAELYLPSRAVGDLRPGQVVQLRFEAYPYEKYGLIPGRLRTVSMSPVPAAELAAGLAPPEVAGTARALYRARVAVDVATLSRRTGSPRPLKPGMLLSASVALEHRSLVEWALAPLWGLGKTL</sequence>
<dbReference type="InterPro" id="IPR058982">
    <property type="entry name" value="Beta-barrel_AprE"/>
</dbReference>
<keyword evidence="1" id="KW-0175">Coiled coil</keyword>
<evidence type="ECO:0000313" key="5">
    <source>
        <dbReference type="Proteomes" id="UP001371218"/>
    </source>
</evidence>
<dbReference type="InterPro" id="IPR011053">
    <property type="entry name" value="Single_hybrid_motif"/>
</dbReference>
<comment type="caution">
    <text evidence="4">The sequence shown here is derived from an EMBL/GenBank/DDBJ whole genome shotgun (WGS) entry which is preliminary data.</text>
</comment>
<dbReference type="SUPFAM" id="SSF51230">
    <property type="entry name" value="Single hybrid motif"/>
    <property type="match status" value="1"/>
</dbReference>
<evidence type="ECO:0000259" key="3">
    <source>
        <dbReference type="Pfam" id="PF26002"/>
    </source>
</evidence>
<proteinExistence type="predicted"/>
<feature type="coiled-coil region" evidence="1">
    <location>
        <begin position="115"/>
        <end position="142"/>
    </location>
</feature>
<dbReference type="Pfam" id="PF26002">
    <property type="entry name" value="Beta-barrel_AprE"/>
    <property type="match status" value="1"/>
</dbReference>
<keyword evidence="2" id="KW-1133">Transmembrane helix</keyword>
<gene>
    <name evidence="4" type="ORF">AACH06_04860</name>
</gene>
<dbReference type="InterPro" id="IPR050739">
    <property type="entry name" value="MFP"/>
</dbReference>
<dbReference type="Gene3D" id="2.40.30.170">
    <property type="match status" value="1"/>
</dbReference>